<evidence type="ECO:0000256" key="1">
    <source>
        <dbReference type="SAM" id="MobiDB-lite"/>
    </source>
</evidence>
<name>A0A9W9YZV7_9CNID</name>
<organism evidence="2 3">
    <name type="scientific">Desmophyllum pertusum</name>
    <dbReference type="NCBI Taxonomy" id="174260"/>
    <lineage>
        <taxon>Eukaryota</taxon>
        <taxon>Metazoa</taxon>
        <taxon>Cnidaria</taxon>
        <taxon>Anthozoa</taxon>
        <taxon>Hexacorallia</taxon>
        <taxon>Scleractinia</taxon>
        <taxon>Caryophylliina</taxon>
        <taxon>Caryophylliidae</taxon>
        <taxon>Desmophyllum</taxon>
    </lineage>
</organism>
<dbReference type="Proteomes" id="UP001163046">
    <property type="component" value="Unassembled WGS sequence"/>
</dbReference>
<accession>A0A9W9YZV7</accession>
<evidence type="ECO:0000313" key="3">
    <source>
        <dbReference type="Proteomes" id="UP001163046"/>
    </source>
</evidence>
<keyword evidence="3" id="KW-1185">Reference proteome</keyword>
<protein>
    <submittedName>
        <fullName evidence="2">TPR and ankyrin repeat-containing protein 1</fullName>
    </submittedName>
</protein>
<dbReference type="OrthoDB" id="3156807at2759"/>
<feature type="compositionally biased region" description="Basic and acidic residues" evidence="1">
    <location>
        <begin position="241"/>
        <end position="257"/>
    </location>
</feature>
<dbReference type="EMBL" id="MU826842">
    <property type="protein sequence ID" value="KAJ7371764.1"/>
    <property type="molecule type" value="Genomic_DNA"/>
</dbReference>
<proteinExistence type="predicted"/>
<reference evidence="2" key="1">
    <citation type="submission" date="2023-01" db="EMBL/GenBank/DDBJ databases">
        <title>Genome assembly of the deep-sea coral Lophelia pertusa.</title>
        <authorList>
            <person name="Herrera S."/>
            <person name="Cordes E."/>
        </authorList>
    </citation>
    <scope>NUCLEOTIDE SEQUENCE</scope>
    <source>
        <strain evidence="2">USNM1676648</strain>
        <tissue evidence="2">Polyp</tissue>
    </source>
</reference>
<sequence length="380" mass="43448">MVIRFLTLTAKRSGMIYPSIANTVMILEHQLTACLALYTRLCADHRYPICLPASYLTIVRFWDTFRPGVEDGTMTMYQAIDHHARHERDKVSLLKDLDSVLSHMTRLTCGKEALLFDVLGDAIDSEDTGEAERALVLVLTMLCNCGKGISIFLDEVILENIFKVKPNPSLPIRIIKVLEEIQEAKGFSDVVTTLKRFLECRGEELYDLRWNKGQLWYDGSSNPSRYAQKFRIDVSNIREELKRGHQQEEASKDRETISAEEDENADVLDAAGESMVIEYSEKELKKKEKAQLEVSVIMMQKLYRRKKFVEKISLLARVLRARKLRRLESIEQQTMSPSSVLEEHFAPFRVDSSACGICGTNFKGSTDENLPMSHEENEGR</sequence>
<dbReference type="AlphaFoldDB" id="A0A9W9YZV7"/>
<gene>
    <name evidence="2" type="primary">TRANK1_10</name>
    <name evidence="2" type="ORF">OS493_023102</name>
</gene>
<feature type="region of interest" description="Disordered" evidence="1">
    <location>
        <begin position="241"/>
        <end position="262"/>
    </location>
</feature>
<evidence type="ECO:0000313" key="2">
    <source>
        <dbReference type="EMBL" id="KAJ7371764.1"/>
    </source>
</evidence>
<comment type="caution">
    <text evidence="2">The sequence shown here is derived from an EMBL/GenBank/DDBJ whole genome shotgun (WGS) entry which is preliminary data.</text>
</comment>